<evidence type="ECO:0000313" key="1">
    <source>
        <dbReference type="EMBL" id="ACE86217.1"/>
    </source>
</evidence>
<sequence length="33" mass="3570">MNPDEIVSEQGGIVLVVRERPVQFIQAGTQATS</sequence>
<evidence type="ECO:0000313" key="2">
    <source>
        <dbReference type="Proteomes" id="UP000001036"/>
    </source>
</evidence>
<protein>
    <submittedName>
        <fullName evidence="1">Uncharacterized protein</fullName>
    </submittedName>
</protein>
<dbReference type="HOGENOM" id="CLU_3381188_0_0_6"/>
<dbReference type="Proteomes" id="UP000001036">
    <property type="component" value="Chromosome"/>
</dbReference>
<organism evidence="1 2">
    <name type="scientific">Cellvibrio japonicus (strain Ueda107)</name>
    <name type="common">Pseudomonas fluorescens subsp. cellulosa</name>
    <dbReference type="NCBI Taxonomy" id="498211"/>
    <lineage>
        <taxon>Bacteria</taxon>
        <taxon>Pseudomonadati</taxon>
        <taxon>Pseudomonadota</taxon>
        <taxon>Gammaproteobacteria</taxon>
        <taxon>Cellvibrionales</taxon>
        <taxon>Cellvibrionaceae</taxon>
        <taxon>Cellvibrio</taxon>
    </lineage>
</organism>
<dbReference type="AlphaFoldDB" id="B3PEC9"/>
<gene>
    <name evidence="1" type="ordered locus">CJA_3232</name>
</gene>
<name>B3PEC9_CELJU</name>
<dbReference type="EMBL" id="CP000934">
    <property type="protein sequence ID" value="ACE86217.1"/>
    <property type="molecule type" value="Genomic_DNA"/>
</dbReference>
<keyword evidence="2" id="KW-1185">Reference proteome</keyword>
<dbReference type="KEGG" id="cja:CJA_3232"/>
<accession>B3PEC9</accession>
<reference evidence="1 2" key="1">
    <citation type="journal article" date="2008" name="J. Bacteriol.">
        <title>Insights into plant cell wall degradation from the genome sequence of the soil bacterium Cellvibrio japonicus.</title>
        <authorList>
            <person name="Deboy R.T."/>
            <person name="Mongodin E.F."/>
            <person name="Fouts D.E."/>
            <person name="Tailford L.E."/>
            <person name="Khouri H."/>
            <person name="Emerson J.B."/>
            <person name="Mohamoud Y."/>
            <person name="Watkins K."/>
            <person name="Henrissat B."/>
            <person name="Gilbert H.J."/>
            <person name="Nelson K.E."/>
        </authorList>
    </citation>
    <scope>NUCLEOTIDE SEQUENCE [LARGE SCALE GENOMIC DNA]</scope>
    <source>
        <strain evidence="1 2">Ueda107</strain>
    </source>
</reference>
<proteinExistence type="predicted"/>